<evidence type="ECO:0000313" key="2">
    <source>
        <dbReference type="Proteomes" id="UP000030744"/>
    </source>
</evidence>
<evidence type="ECO:0000313" key="1">
    <source>
        <dbReference type="EMBL" id="CDJ35646.1"/>
    </source>
</evidence>
<dbReference type="GeneID" id="60404856"/>
<keyword evidence="2" id="KW-1185">Reference proteome</keyword>
<protein>
    <submittedName>
        <fullName evidence="1">Uncharacterized protein</fullName>
    </submittedName>
</protein>
<dbReference type="VEuPathDB" id="ToxoDB:EMH_0099260"/>
<dbReference type="RefSeq" id="XP_037877935.1">
    <property type="nucleotide sequence ID" value="XM_038022081.1"/>
</dbReference>
<dbReference type="EMBL" id="HG731888">
    <property type="protein sequence ID" value="CDJ35646.1"/>
    <property type="molecule type" value="Genomic_DNA"/>
</dbReference>
<reference evidence="1" key="2">
    <citation type="submission" date="2013-10" db="EMBL/GenBank/DDBJ databases">
        <authorList>
            <person name="Aslett M."/>
        </authorList>
    </citation>
    <scope>NUCLEOTIDE SEQUENCE [LARGE SCALE GENOMIC DNA]</scope>
    <source>
        <strain evidence="1">Houghton</strain>
    </source>
</reference>
<sequence length="76" mass="8291">MKPVQDVALPSCGLRGMAVSIYMRVEYVDRRGYGCPVAGIELRRGTARPTEKEKDIYERLDGYAVVAGLADVGSGR</sequence>
<dbReference type="Proteomes" id="UP000030744">
    <property type="component" value="Unassembled WGS sequence"/>
</dbReference>
<reference evidence="1" key="1">
    <citation type="submission" date="2013-10" db="EMBL/GenBank/DDBJ databases">
        <title>Genomic analysis of the causative agents of coccidiosis in chickens.</title>
        <authorList>
            <person name="Reid A.J."/>
            <person name="Blake D."/>
            <person name="Billington K."/>
            <person name="Browne H."/>
            <person name="Dunn M."/>
            <person name="Hung S."/>
            <person name="Kawahara F."/>
            <person name="Miranda-Saavedra D."/>
            <person name="Mourier T."/>
            <person name="Nagra H."/>
            <person name="Otto T.D."/>
            <person name="Rawlings N."/>
            <person name="Sanchez A."/>
            <person name="Sanders M."/>
            <person name="Subramaniam C."/>
            <person name="Tay Y."/>
            <person name="Dear P."/>
            <person name="Doerig C."/>
            <person name="Gruber A."/>
            <person name="Parkinson J."/>
            <person name="Shirley M."/>
            <person name="Wan K.L."/>
            <person name="Berriman M."/>
            <person name="Tomley F."/>
            <person name="Pain A."/>
        </authorList>
    </citation>
    <scope>NUCLEOTIDE SEQUENCE [LARGE SCALE GENOMIC DNA]</scope>
    <source>
        <strain evidence="1">Houghton</strain>
    </source>
</reference>
<gene>
    <name evidence="1" type="ORF">EMH_0099260</name>
</gene>
<accession>U6KFT0</accession>
<dbReference type="AlphaFoldDB" id="U6KFT0"/>
<name>U6KFT0_9EIME</name>
<organism evidence="1 2">
    <name type="scientific">Eimeria mitis</name>
    <dbReference type="NCBI Taxonomy" id="44415"/>
    <lineage>
        <taxon>Eukaryota</taxon>
        <taxon>Sar</taxon>
        <taxon>Alveolata</taxon>
        <taxon>Apicomplexa</taxon>
        <taxon>Conoidasida</taxon>
        <taxon>Coccidia</taxon>
        <taxon>Eucoccidiorida</taxon>
        <taxon>Eimeriorina</taxon>
        <taxon>Eimeriidae</taxon>
        <taxon>Eimeria</taxon>
    </lineage>
</organism>
<proteinExistence type="predicted"/>